<dbReference type="AlphaFoldDB" id="A0A1R3J559"/>
<name>A0A1R3J559_9ROSI</name>
<protein>
    <submittedName>
        <fullName evidence="2">Uncharacterized protein</fullName>
    </submittedName>
</protein>
<reference evidence="3" key="1">
    <citation type="submission" date="2013-09" db="EMBL/GenBank/DDBJ databases">
        <title>Corchorus olitorius genome sequencing.</title>
        <authorList>
            <person name="Alam M."/>
            <person name="Haque M.S."/>
            <person name="Islam M.S."/>
            <person name="Emdad E.M."/>
            <person name="Islam M.M."/>
            <person name="Ahmed B."/>
            <person name="Halim A."/>
            <person name="Hossen Q.M.M."/>
            <person name="Hossain M.Z."/>
            <person name="Ahmed R."/>
            <person name="Khan M.M."/>
            <person name="Islam R."/>
            <person name="Rashid M.M."/>
            <person name="Khan S.A."/>
            <person name="Rahman M.S."/>
            <person name="Alam M."/>
            <person name="Yahiya A.S."/>
            <person name="Khan M.S."/>
            <person name="Azam M.S."/>
            <person name="Haque T."/>
            <person name="Lashkar M.Z.H."/>
            <person name="Akhand A.I."/>
            <person name="Morshed G."/>
            <person name="Roy S."/>
            <person name="Uddin K.S."/>
            <person name="Rabeya T."/>
            <person name="Hossain A.S."/>
            <person name="Chowdhury A."/>
            <person name="Snigdha A.R."/>
            <person name="Mortoza M.S."/>
            <person name="Matin S.A."/>
            <person name="Hoque S.M.E."/>
            <person name="Islam M.K."/>
            <person name="Roy D.K."/>
            <person name="Haider R."/>
            <person name="Moosa M.M."/>
            <person name="Elias S.M."/>
            <person name="Hasan A.M."/>
            <person name="Jahan S."/>
            <person name="Shafiuddin M."/>
            <person name="Mahmood N."/>
            <person name="Shommy N.S."/>
        </authorList>
    </citation>
    <scope>NUCLEOTIDE SEQUENCE [LARGE SCALE GENOMIC DNA]</scope>
    <source>
        <strain evidence="3">cv. O-4</strain>
    </source>
</reference>
<evidence type="ECO:0000313" key="2">
    <source>
        <dbReference type="EMBL" id="OMO89906.1"/>
    </source>
</evidence>
<sequence>MAKGAYQDTTKVSGGKSEIPKPRLETGEFKLEALCFLWARCRSS</sequence>
<keyword evidence="3" id="KW-1185">Reference proteome</keyword>
<dbReference type="EMBL" id="AWUE01016647">
    <property type="protein sequence ID" value="OMO89906.1"/>
    <property type="molecule type" value="Genomic_DNA"/>
</dbReference>
<proteinExistence type="predicted"/>
<gene>
    <name evidence="2" type="ORF">COLO4_19529</name>
</gene>
<accession>A0A1R3J559</accession>
<dbReference type="Proteomes" id="UP000187203">
    <property type="component" value="Unassembled WGS sequence"/>
</dbReference>
<feature type="region of interest" description="Disordered" evidence="1">
    <location>
        <begin position="1"/>
        <end position="22"/>
    </location>
</feature>
<evidence type="ECO:0000256" key="1">
    <source>
        <dbReference type="SAM" id="MobiDB-lite"/>
    </source>
</evidence>
<evidence type="ECO:0000313" key="3">
    <source>
        <dbReference type="Proteomes" id="UP000187203"/>
    </source>
</evidence>
<organism evidence="2 3">
    <name type="scientific">Corchorus olitorius</name>
    <dbReference type="NCBI Taxonomy" id="93759"/>
    <lineage>
        <taxon>Eukaryota</taxon>
        <taxon>Viridiplantae</taxon>
        <taxon>Streptophyta</taxon>
        <taxon>Embryophyta</taxon>
        <taxon>Tracheophyta</taxon>
        <taxon>Spermatophyta</taxon>
        <taxon>Magnoliopsida</taxon>
        <taxon>eudicotyledons</taxon>
        <taxon>Gunneridae</taxon>
        <taxon>Pentapetalae</taxon>
        <taxon>rosids</taxon>
        <taxon>malvids</taxon>
        <taxon>Malvales</taxon>
        <taxon>Malvaceae</taxon>
        <taxon>Grewioideae</taxon>
        <taxon>Apeibeae</taxon>
        <taxon>Corchorus</taxon>
    </lineage>
</organism>
<comment type="caution">
    <text evidence="2">The sequence shown here is derived from an EMBL/GenBank/DDBJ whole genome shotgun (WGS) entry which is preliminary data.</text>
</comment>